<feature type="domain" description="NADP-dependent oxidoreductase" evidence="3">
    <location>
        <begin position="24"/>
        <end position="288"/>
    </location>
</feature>
<sequence>MEKKPHIQIPRVRLGNEGLEVSRLGFGCGGLSGILNAPLSHEAGCSVVKDAFYRGITFFDTANVYGQNHHNEIMIGKALKQLPRERIQLATKFASLKCLDVDYIDLYYQHRVDISVPIEDTMEELKKLVEEGKIKYIGLSEASVDTIKRAHAVHPITALQMEYSLWTRDIEDEIIPLCRELGIGIVAYSPLGHGFFDGKAVVESLNESFLANHPRFNGENLEKNKLLYARLANLAPKHSCTPPQLALAWLLHQGDDIIPIPGTTKVQNLENNIGSFALKLTPEDLKEICDAVPISEVAGEREMALLAQYSWKVANTPSK</sequence>
<dbReference type="Proteomes" id="UP000327013">
    <property type="component" value="Chromosome 3"/>
</dbReference>
<keyword evidence="1" id="KW-0521">NADP</keyword>
<dbReference type="PANTHER" id="PTHR43625:SF65">
    <property type="entry name" value="NADP-DEPENDENT OXIDOREDUCTASE DOMAIN-CONTAINING PROTEIN"/>
    <property type="match status" value="1"/>
</dbReference>
<dbReference type="AlphaFoldDB" id="A0A5N6R1H8"/>
<organism evidence="4 5">
    <name type="scientific">Carpinus fangiana</name>
    <dbReference type="NCBI Taxonomy" id="176857"/>
    <lineage>
        <taxon>Eukaryota</taxon>
        <taxon>Viridiplantae</taxon>
        <taxon>Streptophyta</taxon>
        <taxon>Embryophyta</taxon>
        <taxon>Tracheophyta</taxon>
        <taxon>Spermatophyta</taxon>
        <taxon>Magnoliopsida</taxon>
        <taxon>eudicotyledons</taxon>
        <taxon>Gunneridae</taxon>
        <taxon>Pentapetalae</taxon>
        <taxon>rosids</taxon>
        <taxon>fabids</taxon>
        <taxon>Fagales</taxon>
        <taxon>Betulaceae</taxon>
        <taxon>Carpinus</taxon>
    </lineage>
</organism>
<dbReference type="EMBL" id="CM017323">
    <property type="protein sequence ID" value="KAE8022655.1"/>
    <property type="molecule type" value="Genomic_DNA"/>
</dbReference>
<evidence type="ECO:0000256" key="1">
    <source>
        <dbReference type="ARBA" id="ARBA00022857"/>
    </source>
</evidence>
<proteinExistence type="predicted"/>
<gene>
    <name evidence="4" type="ORF">FH972_008438</name>
</gene>
<keyword evidence="2" id="KW-0560">Oxidoreductase</keyword>
<evidence type="ECO:0000259" key="3">
    <source>
        <dbReference type="Pfam" id="PF00248"/>
    </source>
</evidence>
<dbReference type="GO" id="GO:0016491">
    <property type="term" value="F:oxidoreductase activity"/>
    <property type="evidence" value="ECO:0007669"/>
    <property type="project" value="UniProtKB-KW"/>
</dbReference>
<dbReference type="SUPFAM" id="SSF51430">
    <property type="entry name" value="NAD(P)-linked oxidoreductase"/>
    <property type="match status" value="1"/>
</dbReference>
<accession>A0A5N6R1H8</accession>
<dbReference type="InterPro" id="IPR036812">
    <property type="entry name" value="NAD(P)_OxRdtase_dom_sf"/>
</dbReference>
<dbReference type="InterPro" id="IPR050791">
    <property type="entry name" value="Aldo-Keto_reductase"/>
</dbReference>
<keyword evidence="5" id="KW-1185">Reference proteome</keyword>
<evidence type="ECO:0000313" key="5">
    <source>
        <dbReference type="Proteomes" id="UP000327013"/>
    </source>
</evidence>
<dbReference type="InterPro" id="IPR023210">
    <property type="entry name" value="NADP_OxRdtase_dom"/>
</dbReference>
<dbReference type="OrthoDB" id="37537at2759"/>
<evidence type="ECO:0000313" key="4">
    <source>
        <dbReference type="EMBL" id="KAE8022655.1"/>
    </source>
</evidence>
<dbReference type="Gene3D" id="3.20.20.100">
    <property type="entry name" value="NADP-dependent oxidoreductase domain"/>
    <property type="match status" value="1"/>
</dbReference>
<protein>
    <recommendedName>
        <fullName evidence="3">NADP-dependent oxidoreductase domain-containing protein</fullName>
    </recommendedName>
</protein>
<dbReference type="GO" id="GO:0005737">
    <property type="term" value="C:cytoplasm"/>
    <property type="evidence" value="ECO:0007669"/>
    <property type="project" value="TreeGrafter"/>
</dbReference>
<dbReference type="Pfam" id="PF00248">
    <property type="entry name" value="Aldo_ket_red"/>
    <property type="match status" value="1"/>
</dbReference>
<evidence type="ECO:0000256" key="2">
    <source>
        <dbReference type="ARBA" id="ARBA00023002"/>
    </source>
</evidence>
<reference evidence="4 5" key="1">
    <citation type="submission" date="2019-06" db="EMBL/GenBank/DDBJ databases">
        <title>A chromosomal-level reference genome of Carpinus fangiana (Coryloideae, Betulaceae).</title>
        <authorList>
            <person name="Yang X."/>
            <person name="Wang Z."/>
            <person name="Zhang L."/>
            <person name="Hao G."/>
            <person name="Liu J."/>
            <person name="Yang Y."/>
        </authorList>
    </citation>
    <scope>NUCLEOTIDE SEQUENCE [LARGE SCALE GENOMIC DNA]</scope>
    <source>
        <strain evidence="4">Cfa_2016G</strain>
        <tissue evidence="4">Leaf</tissue>
    </source>
</reference>
<name>A0A5N6R1H8_9ROSI</name>
<dbReference type="PANTHER" id="PTHR43625">
    <property type="entry name" value="AFLATOXIN B1 ALDEHYDE REDUCTASE"/>
    <property type="match status" value="1"/>
</dbReference>